<keyword evidence="1" id="KW-0812">Transmembrane</keyword>
<dbReference type="Pfam" id="PF10067">
    <property type="entry name" value="DUF2306"/>
    <property type="match status" value="1"/>
</dbReference>
<dbReference type="AlphaFoldDB" id="A0A8H8D8N9"/>
<feature type="transmembrane region" description="Helical" evidence="1">
    <location>
        <begin position="187"/>
        <end position="207"/>
    </location>
</feature>
<evidence type="ECO:0000313" key="2">
    <source>
        <dbReference type="EMBL" id="KAG5303753.1"/>
    </source>
</evidence>
<keyword evidence="1" id="KW-0472">Membrane</keyword>
<proteinExistence type="predicted"/>
<dbReference type="Proteomes" id="UP000670092">
    <property type="component" value="Unassembled WGS sequence"/>
</dbReference>
<comment type="caution">
    <text evidence="2">The sequence shown here is derived from an EMBL/GenBank/DDBJ whole genome shotgun (WGS) entry which is preliminary data.</text>
</comment>
<evidence type="ECO:0000313" key="3">
    <source>
        <dbReference type="Proteomes" id="UP000670092"/>
    </source>
</evidence>
<sequence>MDWHCVFLSHAGGGDGERHSMRVSWGCDIISSLPGALWLLSYIYRSTRSIINGFLGRVLNPCEHNCSNRPLDNSLQDYFLNTLLLSSTMTIWESILGITGFKKSYNFILFFIFAGGLFGFTLARLQYLDITGRYASGTAPGEWFHQHTGFRKVGITLHLGTILPCAILLIFQFIPSIRHRAILFHRINGYIIITLFLISNAGALMIARHAFGGGHDVQLAIGLLVLISTASVGMAYYNIRCLQIEQHRAWMLRAMFYMGSIVTVRPLQEITSRIINKLGTYYAVWSCEKIDFTWKFYKIPVSYLVAYPMCAPPSNGSSLPPGYDPVAIVKADDNGVEPAQIGANLSMSFGLALWLAMFMHIVGVEIYLQLTPRESQRLRMVSYERQKEAGYANPGSAGLVVQKFGDAESWVPSVEAGQPI</sequence>
<dbReference type="InterPro" id="IPR018750">
    <property type="entry name" value="DUF2306_membrane"/>
</dbReference>
<keyword evidence="1" id="KW-1133">Transmembrane helix</keyword>
<protein>
    <submittedName>
        <fullName evidence="2">DUF2306 superfamily domain-containing protein</fullName>
    </submittedName>
</protein>
<feature type="transmembrane region" description="Helical" evidence="1">
    <location>
        <begin position="105"/>
        <end position="127"/>
    </location>
</feature>
<feature type="transmembrane region" description="Helical" evidence="1">
    <location>
        <begin position="219"/>
        <end position="238"/>
    </location>
</feature>
<evidence type="ECO:0000256" key="1">
    <source>
        <dbReference type="SAM" id="Phobius"/>
    </source>
</evidence>
<feature type="transmembrane region" description="Helical" evidence="1">
    <location>
        <begin position="155"/>
        <end position="175"/>
    </location>
</feature>
<accession>A0A8H8D8N9</accession>
<dbReference type="EMBL" id="JAEVHI010000001">
    <property type="protein sequence ID" value="KAG5303753.1"/>
    <property type="molecule type" value="Genomic_DNA"/>
</dbReference>
<dbReference type="VEuPathDB" id="FungiDB:I7I52_01858"/>
<gene>
    <name evidence="2" type="ORF">I7I52_01858</name>
</gene>
<feature type="transmembrane region" description="Helical" evidence="1">
    <location>
        <begin position="25"/>
        <end position="44"/>
    </location>
</feature>
<dbReference type="OrthoDB" id="193478at2759"/>
<reference evidence="2 3" key="1">
    <citation type="submission" date="2021-01" db="EMBL/GenBank/DDBJ databases">
        <title>Chromosome-level genome assembly of a human fungal pathogen reveals clustering of transcriptionally co-regulated genes.</title>
        <authorList>
            <person name="Voorhies M."/>
            <person name="Cohen S."/>
            <person name="Shea T.P."/>
            <person name="Petrus S."/>
            <person name="Munoz J.F."/>
            <person name="Poplawski S."/>
            <person name="Goldman W.E."/>
            <person name="Michael T."/>
            <person name="Cuomo C.A."/>
            <person name="Sil A."/>
            <person name="Beyhan S."/>
        </authorList>
    </citation>
    <scope>NUCLEOTIDE SEQUENCE [LARGE SCALE GENOMIC DNA]</scope>
    <source>
        <strain evidence="2 3">G184AR</strain>
    </source>
</reference>
<name>A0A8H8D8N9_AJECA</name>
<organism evidence="2 3">
    <name type="scientific">Ajellomyces capsulatus</name>
    <name type="common">Darling's disease fungus</name>
    <name type="synonym">Histoplasma capsulatum</name>
    <dbReference type="NCBI Taxonomy" id="5037"/>
    <lineage>
        <taxon>Eukaryota</taxon>
        <taxon>Fungi</taxon>
        <taxon>Dikarya</taxon>
        <taxon>Ascomycota</taxon>
        <taxon>Pezizomycotina</taxon>
        <taxon>Eurotiomycetes</taxon>
        <taxon>Eurotiomycetidae</taxon>
        <taxon>Onygenales</taxon>
        <taxon>Ajellomycetaceae</taxon>
        <taxon>Histoplasma</taxon>
    </lineage>
</organism>
<feature type="transmembrane region" description="Helical" evidence="1">
    <location>
        <begin position="351"/>
        <end position="370"/>
    </location>
</feature>